<comment type="similarity">
    <text evidence="1">Belongs to the UPF0161 family.</text>
</comment>
<dbReference type="AlphaFoldDB" id="A0A367YZI6"/>
<dbReference type="HAMAP" id="MF_00386">
    <property type="entry name" value="UPF0161_YidD"/>
    <property type="match status" value="1"/>
</dbReference>
<protein>
    <recommendedName>
        <fullName evidence="1">Putative membrane protein insertion efficiency factor</fullName>
    </recommendedName>
</protein>
<dbReference type="PANTHER" id="PTHR33383">
    <property type="entry name" value="MEMBRANE PROTEIN INSERTION EFFICIENCY FACTOR-RELATED"/>
    <property type="match status" value="1"/>
</dbReference>
<dbReference type="Proteomes" id="UP000252770">
    <property type="component" value="Unassembled WGS sequence"/>
</dbReference>
<proteinExistence type="inferred from homology"/>
<sequence length="115" mass="12389">MRHLLIGLLKLYRLLISPLYGQVCRYHPTCSAYALEAVTVHGSLRGSWLAARRLLRCHPWTPGGYDPVPGTAAAAEWEAEQRAQASGDVDADPVVSAVGTTSANRRGPSGPDHEV</sequence>
<keyword evidence="4" id="KW-1185">Reference proteome</keyword>
<dbReference type="EMBL" id="QOUI01000003">
    <property type="protein sequence ID" value="RCK70361.1"/>
    <property type="molecule type" value="Genomic_DNA"/>
</dbReference>
<comment type="caution">
    <text evidence="3">The sequence shown here is derived from an EMBL/GenBank/DDBJ whole genome shotgun (WGS) entry which is preliminary data.</text>
</comment>
<keyword evidence="1" id="KW-1003">Cell membrane</keyword>
<organism evidence="3 4">
    <name type="scientific">Desertihabitans brevis</name>
    <dbReference type="NCBI Taxonomy" id="2268447"/>
    <lineage>
        <taxon>Bacteria</taxon>
        <taxon>Bacillati</taxon>
        <taxon>Actinomycetota</taxon>
        <taxon>Actinomycetes</taxon>
        <taxon>Propionibacteriales</taxon>
        <taxon>Propionibacteriaceae</taxon>
        <taxon>Desertihabitans</taxon>
    </lineage>
</organism>
<dbReference type="NCBIfam" id="TIGR00278">
    <property type="entry name" value="membrane protein insertion efficiency factor YidD"/>
    <property type="match status" value="1"/>
</dbReference>
<comment type="subcellular location">
    <subcellularLocation>
        <location evidence="1">Cell membrane</location>
        <topology evidence="1">Peripheral membrane protein</topology>
        <orientation evidence="1">Cytoplasmic side</orientation>
    </subcellularLocation>
</comment>
<feature type="region of interest" description="Disordered" evidence="2">
    <location>
        <begin position="76"/>
        <end position="115"/>
    </location>
</feature>
<dbReference type="Pfam" id="PF01809">
    <property type="entry name" value="YidD"/>
    <property type="match status" value="1"/>
</dbReference>
<gene>
    <name evidence="3" type="ORF">DT076_06835</name>
</gene>
<evidence type="ECO:0000313" key="4">
    <source>
        <dbReference type="Proteomes" id="UP000252770"/>
    </source>
</evidence>
<comment type="function">
    <text evidence="1">Could be involved in insertion of integral membrane proteins into the membrane.</text>
</comment>
<accession>A0A367YZI6</accession>
<dbReference type="InterPro" id="IPR002696">
    <property type="entry name" value="Membr_insert_effic_factor_YidD"/>
</dbReference>
<dbReference type="PANTHER" id="PTHR33383:SF1">
    <property type="entry name" value="MEMBRANE PROTEIN INSERTION EFFICIENCY FACTOR-RELATED"/>
    <property type="match status" value="1"/>
</dbReference>
<dbReference type="SMART" id="SM01234">
    <property type="entry name" value="Haemolytic"/>
    <property type="match status" value="1"/>
</dbReference>
<name>A0A367YZI6_9ACTN</name>
<evidence type="ECO:0000313" key="3">
    <source>
        <dbReference type="EMBL" id="RCK70361.1"/>
    </source>
</evidence>
<dbReference type="RefSeq" id="WP_114125903.1">
    <property type="nucleotide sequence ID" value="NZ_QOUI01000003.1"/>
</dbReference>
<evidence type="ECO:0000256" key="2">
    <source>
        <dbReference type="SAM" id="MobiDB-lite"/>
    </source>
</evidence>
<evidence type="ECO:0000256" key="1">
    <source>
        <dbReference type="HAMAP-Rule" id="MF_00386"/>
    </source>
</evidence>
<dbReference type="GO" id="GO:0005886">
    <property type="term" value="C:plasma membrane"/>
    <property type="evidence" value="ECO:0007669"/>
    <property type="project" value="UniProtKB-SubCell"/>
</dbReference>
<keyword evidence="1" id="KW-0472">Membrane</keyword>
<reference evidence="3 4" key="1">
    <citation type="submission" date="2018-07" db="EMBL/GenBank/DDBJ databases">
        <title>Desertimonas flava gen. nov. sp. nov.</title>
        <authorList>
            <person name="Liu S."/>
        </authorList>
    </citation>
    <scope>NUCLEOTIDE SEQUENCE [LARGE SCALE GENOMIC DNA]</scope>
    <source>
        <strain evidence="3 4">16Sb5-5</strain>
    </source>
</reference>